<feature type="region of interest" description="Disordered" evidence="1">
    <location>
        <begin position="175"/>
        <end position="205"/>
    </location>
</feature>
<organism evidence="3 4">
    <name type="scientific">Vanilla planifolia</name>
    <name type="common">Vanilla</name>
    <dbReference type="NCBI Taxonomy" id="51239"/>
    <lineage>
        <taxon>Eukaryota</taxon>
        <taxon>Viridiplantae</taxon>
        <taxon>Streptophyta</taxon>
        <taxon>Embryophyta</taxon>
        <taxon>Tracheophyta</taxon>
        <taxon>Spermatophyta</taxon>
        <taxon>Magnoliopsida</taxon>
        <taxon>Liliopsida</taxon>
        <taxon>Asparagales</taxon>
        <taxon>Orchidaceae</taxon>
        <taxon>Vanilloideae</taxon>
        <taxon>Vanilleae</taxon>
        <taxon>Vanilla</taxon>
    </lineage>
</organism>
<keyword evidence="2" id="KW-0472">Membrane</keyword>
<sequence length="205" mass="23024">MPTRDKGRSFVSHHAHATFMHHIAAVFLFPVIVVVLFPVPKSYEPPFPCLVVFVVIILVVRVTPVVRQQSHQRHLHRLLLLLRSLMQNGRHGLVLLLRPPASSPSGALLWATDGDGPGERSSAAKAAVAPSATESTHAFPALWRRMPSLKDFHVTSLPSSRSSCTISLKPLLKSGKNRKGIKRREEEEEEEDRRWKRPRGQFLAF</sequence>
<feature type="transmembrane region" description="Helical" evidence="2">
    <location>
        <begin position="45"/>
        <end position="66"/>
    </location>
</feature>
<proteinExistence type="predicted"/>
<name>A0A835SG30_VANPL</name>
<dbReference type="Proteomes" id="UP000639772">
    <property type="component" value="Chromosome 1"/>
</dbReference>
<reference evidence="3 4" key="1">
    <citation type="journal article" date="2020" name="Nat. Food">
        <title>A phased Vanilla planifolia genome enables genetic improvement of flavour and production.</title>
        <authorList>
            <person name="Hasing T."/>
            <person name="Tang H."/>
            <person name="Brym M."/>
            <person name="Khazi F."/>
            <person name="Huang T."/>
            <person name="Chambers A.H."/>
        </authorList>
    </citation>
    <scope>NUCLEOTIDE SEQUENCE [LARGE SCALE GENOMIC DNA]</scope>
    <source>
        <tissue evidence="3">Leaf</tissue>
    </source>
</reference>
<comment type="caution">
    <text evidence="3">The sequence shown here is derived from an EMBL/GenBank/DDBJ whole genome shotgun (WGS) entry which is preliminary data.</text>
</comment>
<gene>
    <name evidence="3" type="ORF">HPP92_003145</name>
</gene>
<feature type="transmembrane region" description="Helical" evidence="2">
    <location>
        <begin position="21"/>
        <end position="39"/>
    </location>
</feature>
<evidence type="ECO:0000256" key="1">
    <source>
        <dbReference type="SAM" id="MobiDB-lite"/>
    </source>
</evidence>
<keyword evidence="2" id="KW-1133">Transmembrane helix</keyword>
<evidence type="ECO:0000256" key="2">
    <source>
        <dbReference type="SAM" id="Phobius"/>
    </source>
</evidence>
<keyword evidence="2" id="KW-0812">Transmembrane</keyword>
<accession>A0A835SG30</accession>
<dbReference type="AlphaFoldDB" id="A0A835SG30"/>
<evidence type="ECO:0000313" key="3">
    <source>
        <dbReference type="EMBL" id="KAG0503073.1"/>
    </source>
</evidence>
<dbReference type="EMBL" id="JADCNM010000001">
    <property type="protein sequence ID" value="KAG0503073.1"/>
    <property type="molecule type" value="Genomic_DNA"/>
</dbReference>
<protein>
    <submittedName>
        <fullName evidence="3">Uncharacterized protein</fullName>
    </submittedName>
</protein>
<evidence type="ECO:0000313" key="4">
    <source>
        <dbReference type="Proteomes" id="UP000639772"/>
    </source>
</evidence>